<dbReference type="NCBIfam" id="TIGR03083">
    <property type="entry name" value="maleylpyruvate isomerase family mycothiol-dependent enzyme"/>
    <property type="match status" value="1"/>
</dbReference>
<proteinExistence type="predicted"/>
<dbReference type="Proteomes" id="UP000629619">
    <property type="component" value="Unassembled WGS sequence"/>
</dbReference>
<gene>
    <name evidence="3" type="ORF">Asi03nite_01270</name>
</gene>
<dbReference type="Pfam" id="PF11716">
    <property type="entry name" value="MDMPI_N"/>
    <property type="match status" value="1"/>
</dbReference>
<reference evidence="3" key="1">
    <citation type="submission" date="2021-01" db="EMBL/GenBank/DDBJ databases">
        <title>Whole genome shotgun sequence of Actinoplanes siamensis NBRC 109076.</title>
        <authorList>
            <person name="Komaki H."/>
            <person name="Tamura T."/>
        </authorList>
    </citation>
    <scope>NUCLEOTIDE SEQUENCE</scope>
    <source>
        <strain evidence="3">NBRC 109076</strain>
    </source>
</reference>
<accession>A0A919KC24</accession>
<evidence type="ECO:0000313" key="4">
    <source>
        <dbReference type="Proteomes" id="UP000629619"/>
    </source>
</evidence>
<dbReference type="GO" id="GO:0005886">
    <property type="term" value="C:plasma membrane"/>
    <property type="evidence" value="ECO:0007669"/>
    <property type="project" value="TreeGrafter"/>
</dbReference>
<feature type="domain" description="MDMPI C-terminal" evidence="1">
    <location>
        <begin position="133"/>
        <end position="211"/>
    </location>
</feature>
<dbReference type="InterPro" id="IPR024344">
    <property type="entry name" value="MDMPI_metal-binding"/>
</dbReference>
<evidence type="ECO:0000259" key="1">
    <source>
        <dbReference type="Pfam" id="PF07398"/>
    </source>
</evidence>
<dbReference type="GO" id="GO:0046872">
    <property type="term" value="F:metal ion binding"/>
    <property type="evidence" value="ECO:0007669"/>
    <property type="project" value="InterPro"/>
</dbReference>
<evidence type="ECO:0000259" key="2">
    <source>
        <dbReference type="Pfam" id="PF11716"/>
    </source>
</evidence>
<dbReference type="InterPro" id="IPR034660">
    <property type="entry name" value="DinB/YfiT-like"/>
</dbReference>
<organism evidence="3 4">
    <name type="scientific">Actinoplanes siamensis</name>
    <dbReference type="NCBI Taxonomy" id="1223317"/>
    <lineage>
        <taxon>Bacteria</taxon>
        <taxon>Bacillati</taxon>
        <taxon>Actinomycetota</taxon>
        <taxon>Actinomycetes</taxon>
        <taxon>Micromonosporales</taxon>
        <taxon>Micromonosporaceae</taxon>
        <taxon>Actinoplanes</taxon>
    </lineage>
</organism>
<dbReference type="SUPFAM" id="SSF109854">
    <property type="entry name" value="DinB/YfiT-like putative metalloenzymes"/>
    <property type="match status" value="1"/>
</dbReference>
<dbReference type="RefSeq" id="WP_203676144.1">
    <property type="nucleotide sequence ID" value="NZ_BOMW01000002.1"/>
</dbReference>
<sequence length="222" mass="24155">MGLDHLALLRAELAAFQRCLGGDLSAPVEHCPGWTLRELAAHLGEGNLWAAAAVTERHGRHQPPPAPEDIVPWVAASGDVLTGALAVDPGTEAWTFWPPRTVGFWRRRRWLETLVHRWDAEHALGVASVLDPEHCADGIAEIGDTFLPRQVERGRMAVPSRSVCFVASDLDRSWVLGPGEPVSTLRGTAAEILLALWNRRPWAELAGDHRAARAALPGPLVP</sequence>
<feature type="domain" description="Mycothiol-dependent maleylpyruvate isomerase metal-binding" evidence="2">
    <location>
        <begin position="8"/>
        <end position="120"/>
    </location>
</feature>
<dbReference type="AlphaFoldDB" id="A0A919KC24"/>
<dbReference type="Pfam" id="PF07398">
    <property type="entry name" value="MDMPI_C"/>
    <property type="match status" value="1"/>
</dbReference>
<evidence type="ECO:0000313" key="3">
    <source>
        <dbReference type="EMBL" id="GIF02589.1"/>
    </source>
</evidence>
<dbReference type="PANTHER" id="PTHR40758">
    <property type="entry name" value="CONSERVED PROTEIN"/>
    <property type="match status" value="1"/>
</dbReference>
<comment type="caution">
    <text evidence="3">The sequence shown here is derived from an EMBL/GenBank/DDBJ whole genome shotgun (WGS) entry which is preliminary data.</text>
</comment>
<name>A0A919KC24_9ACTN</name>
<evidence type="ECO:0008006" key="5">
    <source>
        <dbReference type="Google" id="ProtNLM"/>
    </source>
</evidence>
<dbReference type="EMBL" id="BOMW01000002">
    <property type="protein sequence ID" value="GIF02589.1"/>
    <property type="molecule type" value="Genomic_DNA"/>
</dbReference>
<dbReference type="InterPro" id="IPR010872">
    <property type="entry name" value="MDMPI_C-term_domain"/>
</dbReference>
<protein>
    <recommendedName>
        <fullName evidence="5">Mycothiol-dependent maleylpyruvate isomerase metal-binding domain-containing protein</fullName>
    </recommendedName>
</protein>
<keyword evidence="4" id="KW-1185">Reference proteome</keyword>
<dbReference type="PANTHER" id="PTHR40758:SF1">
    <property type="entry name" value="CONSERVED PROTEIN"/>
    <property type="match status" value="1"/>
</dbReference>
<dbReference type="InterPro" id="IPR017517">
    <property type="entry name" value="Maleyloyr_isom"/>
</dbReference>